<evidence type="ECO:0000256" key="7">
    <source>
        <dbReference type="ARBA" id="ARBA00023306"/>
    </source>
</evidence>
<comment type="subcellular location">
    <subcellularLocation>
        <location evidence="1">Membrane</location>
    </subcellularLocation>
</comment>
<dbReference type="GO" id="GO:0051301">
    <property type="term" value="P:cell division"/>
    <property type="evidence" value="ECO:0007669"/>
    <property type="project" value="UniProtKB-KW"/>
</dbReference>
<dbReference type="GO" id="GO:0005886">
    <property type="term" value="C:plasma membrane"/>
    <property type="evidence" value="ECO:0007669"/>
    <property type="project" value="TreeGrafter"/>
</dbReference>
<dbReference type="PANTHER" id="PTHR37820">
    <property type="entry name" value="CELL DIVISION PROTEIN DIVIB"/>
    <property type="match status" value="1"/>
</dbReference>
<dbReference type="InterPro" id="IPR034746">
    <property type="entry name" value="POTRA"/>
</dbReference>
<dbReference type="InterPro" id="IPR050487">
    <property type="entry name" value="FtsQ_DivIB"/>
</dbReference>
<sequence>MKRFTALARRRRRTVFASLSAVGALVIFVGVGAFTPLMGLQQIQVLGAERLDTAAVVKALFSQENVPLTLLDEGQIQEALSDFPVIQSYSLETLPPHTLVIRVAERQPVMSRVVSGGFSLVDPAGVVIETQAERPAGYPVASSLPADPRAPAFIAVAAALQAVPADLLPRIDSVTATTADNISFVLVDSGINVIWGSAQDSSLKGVILDRMIAALAAQEVTVIDVSSTEAPVFS</sequence>
<accession>A0A543HT41</accession>
<proteinExistence type="predicted"/>
<reference evidence="9 10" key="1">
    <citation type="submission" date="2019-06" db="EMBL/GenBank/DDBJ databases">
        <title>Sequencing the genomes of 1000 actinobacteria strains.</title>
        <authorList>
            <person name="Klenk H.-P."/>
        </authorList>
    </citation>
    <scope>NUCLEOTIDE SEQUENCE [LARGE SCALE GENOMIC DNA]</scope>
    <source>
        <strain evidence="9 10">DSM 18031</strain>
    </source>
</reference>
<evidence type="ECO:0000256" key="2">
    <source>
        <dbReference type="ARBA" id="ARBA00022475"/>
    </source>
</evidence>
<dbReference type="EMBL" id="VFPN01000003">
    <property type="protein sequence ID" value="TQM61472.1"/>
    <property type="molecule type" value="Genomic_DNA"/>
</dbReference>
<evidence type="ECO:0000256" key="6">
    <source>
        <dbReference type="ARBA" id="ARBA00023136"/>
    </source>
</evidence>
<evidence type="ECO:0000256" key="3">
    <source>
        <dbReference type="ARBA" id="ARBA00022618"/>
    </source>
</evidence>
<dbReference type="Pfam" id="PF03799">
    <property type="entry name" value="FtsQ_DivIB_C"/>
    <property type="match status" value="1"/>
</dbReference>
<dbReference type="InterPro" id="IPR005548">
    <property type="entry name" value="Cell_div_FtsQ/DivIB_C"/>
</dbReference>
<keyword evidence="3 9" id="KW-0132">Cell division</keyword>
<evidence type="ECO:0000256" key="5">
    <source>
        <dbReference type="ARBA" id="ARBA00022989"/>
    </source>
</evidence>
<dbReference type="Proteomes" id="UP000318331">
    <property type="component" value="Unassembled WGS sequence"/>
</dbReference>
<keyword evidence="4" id="KW-0812">Transmembrane</keyword>
<dbReference type="RefSeq" id="WP_170206114.1">
    <property type="nucleotide sequence ID" value="NZ_VFPN01000003.1"/>
</dbReference>
<dbReference type="InterPro" id="IPR013685">
    <property type="entry name" value="POTRA_FtsQ_type"/>
</dbReference>
<evidence type="ECO:0000256" key="4">
    <source>
        <dbReference type="ARBA" id="ARBA00022692"/>
    </source>
</evidence>
<name>A0A543HT41_9MICO</name>
<gene>
    <name evidence="9" type="ORF">FB466_2426</name>
</gene>
<dbReference type="PANTHER" id="PTHR37820:SF1">
    <property type="entry name" value="CELL DIVISION PROTEIN FTSQ"/>
    <property type="match status" value="1"/>
</dbReference>
<evidence type="ECO:0000313" key="10">
    <source>
        <dbReference type="Proteomes" id="UP000318331"/>
    </source>
</evidence>
<keyword evidence="7" id="KW-0131">Cell cycle</keyword>
<dbReference type="PROSITE" id="PS51779">
    <property type="entry name" value="POTRA"/>
    <property type="match status" value="1"/>
</dbReference>
<comment type="caution">
    <text evidence="9">The sequence shown here is derived from an EMBL/GenBank/DDBJ whole genome shotgun (WGS) entry which is preliminary data.</text>
</comment>
<evidence type="ECO:0000256" key="1">
    <source>
        <dbReference type="ARBA" id="ARBA00004370"/>
    </source>
</evidence>
<dbReference type="Gene3D" id="3.10.20.310">
    <property type="entry name" value="membrane protein fhac"/>
    <property type="match status" value="1"/>
</dbReference>
<dbReference type="Pfam" id="PF08478">
    <property type="entry name" value="POTRA_1"/>
    <property type="match status" value="1"/>
</dbReference>
<organism evidence="9 10">
    <name type="scientific">Klugiella xanthotipulae</name>
    <dbReference type="NCBI Taxonomy" id="244735"/>
    <lineage>
        <taxon>Bacteria</taxon>
        <taxon>Bacillati</taxon>
        <taxon>Actinomycetota</taxon>
        <taxon>Actinomycetes</taxon>
        <taxon>Micrococcales</taxon>
        <taxon>Microbacteriaceae</taxon>
        <taxon>Klugiella</taxon>
    </lineage>
</organism>
<feature type="domain" description="POTRA" evidence="8">
    <location>
        <begin position="38"/>
        <end position="106"/>
    </location>
</feature>
<evidence type="ECO:0000313" key="9">
    <source>
        <dbReference type="EMBL" id="TQM61472.1"/>
    </source>
</evidence>
<protein>
    <submittedName>
        <fullName evidence="9">Cell division protein FtsQ</fullName>
    </submittedName>
</protein>
<evidence type="ECO:0000259" key="8">
    <source>
        <dbReference type="PROSITE" id="PS51779"/>
    </source>
</evidence>
<keyword evidence="6" id="KW-0472">Membrane</keyword>
<dbReference type="AlphaFoldDB" id="A0A543HT41"/>
<keyword evidence="2" id="KW-1003">Cell membrane</keyword>
<keyword evidence="10" id="KW-1185">Reference proteome</keyword>
<keyword evidence="5" id="KW-1133">Transmembrane helix</keyword>